<keyword evidence="1" id="KW-0812">Transmembrane</keyword>
<name>A0AAD3XYP4_NEPGR</name>
<dbReference type="Proteomes" id="UP001279734">
    <property type="component" value="Unassembled WGS sequence"/>
</dbReference>
<protein>
    <submittedName>
        <fullName evidence="2">Uncharacterized protein</fullName>
    </submittedName>
</protein>
<keyword evidence="1" id="KW-0472">Membrane</keyword>
<dbReference type="AlphaFoldDB" id="A0AAD3XYP4"/>
<proteinExistence type="predicted"/>
<comment type="caution">
    <text evidence="2">The sequence shown here is derived from an EMBL/GenBank/DDBJ whole genome shotgun (WGS) entry which is preliminary data.</text>
</comment>
<keyword evidence="3" id="KW-1185">Reference proteome</keyword>
<keyword evidence="1" id="KW-1133">Transmembrane helix</keyword>
<evidence type="ECO:0000256" key="1">
    <source>
        <dbReference type="SAM" id="Phobius"/>
    </source>
</evidence>
<evidence type="ECO:0000313" key="3">
    <source>
        <dbReference type="Proteomes" id="UP001279734"/>
    </source>
</evidence>
<organism evidence="2 3">
    <name type="scientific">Nepenthes gracilis</name>
    <name type="common">Slender pitcher plant</name>
    <dbReference type="NCBI Taxonomy" id="150966"/>
    <lineage>
        <taxon>Eukaryota</taxon>
        <taxon>Viridiplantae</taxon>
        <taxon>Streptophyta</taxon>
        <taxon>Embryophyta</taxon>
        <taxon>Tracheophyta</taxon>
        <taxon>Spermatophyta</taxon>
        <taxon>Magnoliopsida</taxon>
        <taxon>eudicotyledons</taxon>
        <taxon>Gunneridae</taxon>
        <taxon>Pentapetalae</taxon>
        <taxon>Caryophyllales</taxon>
        <taxon>Nepenthaceae</taxon>
        <taxon>Nepenthes</taxon>
    </lineage>
</organism>
<feature type="transmembrane region" description="Helical" evidence="1">
    <location>
        <begin position="118"/>
        <end position="139"/>
    </location>
</feature>
<gene>
    <name evidence="2" type="ORF">Nepgr_023007</name>
</gene>
<feature type="transmembrane region" description="Helical" evidence="1">
    <location>
        <begin position="83"/>
        <end position="112"/>
    </location>
</feature>
<dbReference type="EMBL" id="BSYO01000022">
    <property type="protein sequence ID" value="GMH21165.1"/>
    <property type="molecule type" value="Genomic_DNA"/>
</dbReference>
<evidence type="ECO:0000313" key="2">
    <source>
        <dbReference type="EMBL" id="GMH21165.1"/>
    </source>
</evidence>
<reference evidence="2" key="1">
    <citation type="submission" date="2023-05" db="EMBL/GenBank/DDBJ databases">
        <title>Nepenthes gracilis genome sequencing.</title>
        <authorList>
            <person name="Fukushima K."/>
        </authorList>
    </citation>
    <scope>NUCLEOTIDE SEQUENCE</scope>
    <source>
        <strain evidence="2">SING2019-196</strain>
    </source>
</reference>
<accession>A0AAD3XYP4</accession>
<sequence>MMAVWILVVVDPLSFVAILIAVAADLLIGWCDLLACCAGLIEARLPSCRFECSDGLDNEAAFDAEAHSGWLALLRTMGFRAGLFGFCCSLDDFGCCVGVLFGGGSGFFCWYFEARMMAVWILVVVDPLSFVAILIAVAADLLIGWCDLLACCAGLNEAAFDAEAHSGWLALLRTMGFREPGCLGSVAHG</sequence>